<keyword evidence="1" id="KW-1133">Transmembrane helix</keyword>
<keyword evidence="1" id="KW-0812">Transmembrane</keyword>
<evidence type="ECO:0000313" key="2">
    <source>
        <dbReference type="EMBL" id="VAX27207.1"/>
    </source>
</evidence>
<sequence>MKKDHTDNFKMILIISSFIFISFTSFSIAQNKKSAKSDSLSQPKHSHQRNVDPRYSVFGPPKPALWKFQLGHMNRDNERVSAVTLYKKNQRDKTLFFTILNNSLDNTYQYRVNEISGGIILFPFNNDDRYQFDLGGTFDMIQDTSLYNATFFSRFTWRPNRSLWMRAGFEYYDGHELGHGGNLYGNSTLNSYYLAAKYKIGFFSPVAVAGGGKADRNINNRLGAGILLDGPFETYVFGGYIRSTDATEDTRTLAIGRWAPFRPDGLPSAFFIWKHRSDYDFQLGGIFFGRRNRFVRPAAVGMLTGMFVSSITLRVNSQLRQRKLMMITDDYENSDFSFYYVHLNQKITPTNNAGFSVLQLFKLFTDTEFWIFSQPVIGVFYNEETNPTAVYNPDTHQMEFGDETETYWSYQVGSRLFERFMFNIIYEPSRYGWTLTFSYLYF</sequence>
<feature type="transmembrane region" description="Helical" evidence="1">
    <location>
        <begin position="298"/>
        <end position="316"/>
    </location>
</feature>
<organism evidence="2">
    <name type="scientific">hydrothermal vent metagenome</name>
    <dbReference type="NCBI Taxonomy" id="652676"/>
    <lineage>
        <taxon>unclassified sequences</taxon>
        <taxon>metagenomes</taxon>
        <taxon>ecological metagenomes</taxon>
    </lineage>
</organism>
<dbReference type="EMBL" id="UOGD01000373">
    <property type="protein sequence ID" value="VAX27207.1"/>
    <property type="molecule type" value="Genomic_DNA"/>
</dbReference>
<protein>
    <submittedName>
        <fullName evidence="2">Uncharacterized protein</fullName>
    </submittedName>
</protein>
<gene>
    <name evidence="2" type="ORF">MNBD_IGNAVI01-1637</name>
</gene>
<evidence type="ECO:0000256" key="1">
    <source>
        <dbReference type="SAM" id="Phobius"/>
    </source>
</evidence>
<keyword evidence="1" id="KW-0472">Membrane</keyword>
<dbReference type="AlphaFoldDB" id="A0A3B1DEZ1"/>
<feature type="transmembrane region" description="Helical" evidence="1">
    <location>
        <begin position="12"/>
        <end position="29"/>
    </location>
</feature>
<name>A0A3B1DEZ1_9ZZZZ</name>
<reference evidence="2" key="1">
    <citation type="submission" date="2018-06" db="EMBL/GenBank/DDBJ databases">
        <authorList>
            <person name="Zhirakovskaya E."/>
        </authorList>
    </citation>
    <scope>NUCLEOTIDE SEQUENCE</scope>
</reference>
<accession>A0A3B1DEZ1</accession>
<proteinExistence type="predicted"/>